<dbReference type="Pfam" id="PF10852">
    <property type="entry name" value="DUF2651"/>
    <property type="match status" value="1"/>
</dbReference>
<dbReference type="InterPro" id="IPR020258">
    <property type="entry name" value="Uncharacterised_YbeF"/>
</dbReference>
<evidence type="ECO:0000256" key="1">
    <source>
        <dbReference type="SAM" id="Phobius"/>
    </source>
</evidence>
<name>A0A073KRR7_9BACI</name>
<dbReference type="AlphaFoldDB" id="A0A073KRR7"/>
<evidence type="ECO:0008006" key="4">
    <source>
        <dbReference type="Google" id="ProtNLM"/>
    </source>
</evidence>
<feature type="transmembrane region" description="Helical" evidence="1">
    <location>
        <begin position="26"/>
        <end position="45"/>
    </location>
</feature>
<evidence type="ECO:0000313" key="2">
    <source>
        <dbReference type="EMBL" id="KEK25073.1"/>
    </source>
</evidence>
<accession>A0A073KRR7</accession>
<keyword evidence="1" id="KW-0472">Membrane</keyword>
<feature type="transmembrane region" description="Helical" evidence="1">
    <location>
        <begin position="52"/>
        <end position="71"/>
    </location>
</feature>
<organism evidence="2 3">
    <name type="scientific">Bacillus gaemokensis</name>
    <dbReference type="NCBI Taxonomy" id="574375"/>
    <lineage>
        <taxon>Bacteria</taxon>
        <taxon>Bacillati</taxon>
        <taxon>Bacillota</taxon>
        <taxon>Bacilli</taxon>
        <taxon>Bacillales</taxon>
        <taxon>Bacillaceae</taxon>
        <taxon>Bacillus</taxon>
        <taxon>Bacillus cereus group</taxon>
    </lineage>
</organism>
<evidence type="ECO:0000313" key="3">
    <source>
        <dbReference type="Proteomes" id="UP000027778"/>
    </source>
</evidence>
<reference evidence="2 3" key="1">
    <citation type="submission" date="2014-06" db="EMBL/GenBank/DDBJ databases">
        <title>Draft genome sequence of Bacillus gaemokensis JCM 15801 (MCCC 1A00707).</title>
        <authorList>
            <person name="Lai Q."/>
            <person name="Liu Y."/>
            <person name="Shao Z."/>
        </authorList>
    </citation>
    <scope>NUCLEOTIDE SEQUENCE [LARGE SCALE GENOMIC DNA]</scope>
    <source>
        <strain evidence="2 3">JCM 15801</strain>
    </source>
</reference>
<comment type="caution">
    <text evidence="2">The sequence shown here is derived from an EMBL/GenBank/DDBJ whole genome shotgun (WGS) entry which is preliminary data.</text>
</comment>
<keyword evidence="1" id="KW-0812">Transmembrane</keyword>
<keyword evidence="1" id="KW-1133">Transmembrane helix</keyword>
<dbReference type="Proteomes" id="UP000027778">
    <property type="component" value="Unassembled WGS sequence"/>
</dbReference>
<protein>
    <recommendedName>
        <fullName evidence="4">DUF2651 domain-containing protein</fullName>
    </recommendedName>
</protein>
<sequence length="73" mass="8589">MFLVLILFPVLTIILSAVVYWKIKKLFVMPIIVFILSLLFMLIYANETFLSWVVIYTTLSLIVGIFLKFIWSK</sequence>
<gene>
    <name evidence="2" type="ORF">BAGA_18470</name>
</gene>
<dbReference type="EMBL" id="JOTM01000003">
    <property type="protein sequence ID" value="KEK25073.1"/>
    <property type="molecule type" value="Genomic_DNA"/>
</dbReference>
<keyword evidence="3" id="KW-1185">Reference proteome</keyword>
<proteinExistence type="predicted"/>